<dbReference type="RefSeq" id="WP_004070468.1">
    <property type="nucleotide sequence ID" value="NZ_CM001488.1"/>
</dbReference>
<keyword evidence="1" id="KW-0472">Membrane</keyword>
<dbReference type="Proteomes" id="UP000005778">
    <property type="component" value="Chromosome"/>
</dbReference>
<dbReference type="InterPro" id="IPR008875">
    <property type="entry name" value="TraX"/>
</dbReference>
<evidence type="ECO:0000313" key="3">
    <source>
        <dbReference type="Proteomes" id="UP000005778"/>
    </source>
</evidence>
<feature type="transmembrane region" description="Helical" evidence="1">
    <location>
        <begin position="135"/>
        <end position="163"/>
    </location>
</feature>
<feature type="transmembrane region" description="Helical" evidence="1">
    <location>
        <begin position="184"/>
        <end position="203"/>
    </location>
</feature>
<keyword evidence="3" id="KW-1185">Reference proteome</keyword>
<reference evidence="2 3" key="1">
    <citation type="submission" date="2011-09" db="EMBL/GenBank/DDBJ databases">
        <authorList>
            <consortium name="US DOE Joint Genome Institute (JGI-PGF)"/>
            <person name="Lucas S."/>
            <person name="Han J."/>
            <person name="Lapidus A."/>
            <person name="Cheng J.-F."/>
            <person name="Goodwin L."/>
            <person name="Pitluck S."/>
            <person name="Peters L."/>
            <person name="Land M.L."/>
            <person name="Hauser L."/>
            <person name="Orellana R."/>
            <person name="Lovley D."/>
            <person name="Woyke T.J."/>
        </authorList>
    </citation>
    <scope>NUCLEOTIDE SEQUENCE [LARGE SCALE GENOMIC DNA]</scope>
    <source>
        <strain evidence="2 3">2ac9</strain>
    </source>
</reference>
<keyword evidence="1" id="KW-0812">Transmembrane</keyword>
<dbReference type="STRING" id="879212.DespoDRAFT_00077"/>
<evidence type="ECO:0000313" key="2">
    <source>
        <dbReference type="EMBL" id="EIM62125.1"/>
    </source>
</evidence>
<protein>
    <submittedName>
        <fullName evidence="2">TraX protein</fullName>
    </submittedName>
</protein>
<feature type="transmembrane region" description="Helical" evidence="1">
    <location>
        <begin position="80"/>
        <end position="96"/>
    </location>
</feature>
<sequence>MIKLIAFITMAIDHSAIFFFPEYEFIMRSLGALSFPLFAYFITQGLKYTKDLQLYIIALVTCACVTQPLFNILFPDLHRLNDLYTLLFGLIILFLYERYGFHAFYLTLLLVFSNVVSIYIFIVFAIYFLHPRPGILLGVMTAFYVFVYYLSGSLYVLFGPVSVALMYSPSFHQGPRIPKTIQKYFYYVAYPGHFLIIILINSIRYPT</sequence>
<dbReference type="eggNOG" id="ENOG50331KM">
    <property type="taxonomic scope" value="Bacteria"/>
</dbReference>
<proteinExistence type="predicted"/>
<reference evidence="2 3" key="2">
    <citation type="submission" date="2012-02" db="EMBL/GenBank/DDBJ databases">
        <title>Improved High-Quality Draft sequence of Desulfobacter postgatei 2ac9.</title>
        <authorList>
            <consortium name="US DOE Joint Genome Institute"/>
            <person name="Lucas S."/>
            <person name="Han J."/>
            <person name="Lapidus A."/>
            <person name="Cheng J.-F."/>
            <person name="Goodwin L."/>
            <person name="Pitluck S."/>
            <person name="Peters L."/>
            <person name="Ovchinnikova G."/>
            <person name="Held B."/>
            <person name="Detter J.C."/>
            <person name="Han C."/>
            <person name="Tapia R."/>
            <person name="Land M."/>
            <person name="Hauser L."/>
            <person name="Kyrpides N."/>
            <person name="Ivanova N."/>
            <person name="Pagani I."/>
            <person name="Orellana R."/>
            <person name="Lovley D."/>
            <person name="Woyke T."/>
        </authorList>
    </citation>
    <scope>NUCLEOTIDE SEQUENCE [LARGE SCALE GENOMIC DNA]</scope>
    <source>
        <strain evidence="2 3">2ac9</strain>
    </source>
</reference>
<organism evidence="2 3">
    <name type="scientific">Desulfobacter postgatei 2ac9</name>
    <dbReference type="NCBI Taxonomy" id="879212"/>
    <lineage>
        <taxon>Bacteria</taxon>
        <taxon>Pseudomonadati</taxon>
        <taxon>Thermodesulfobacteriota</taxon>
        <taxon>Desulfobacteria</taxon>
        <taxon>Desulfobacterales</taxon>
        <taxon>Desulfobacteraceae</taxon>
        <taxon>Desulfobacter</taxon>
    </lineage>
</organism>
<feature type="transmembrane region" description="Helical" evidence="1">
    <location>
        <begin position="54"/>
        <end position="74"/>
    </location>
</feature>
<name>I5AY12_9BACT</name>
<dbReference type="OrthoDB" id="5416525at2"/>
<gene>
    <name evidence="2" type="ORF">DespoDRAFT_00077</name>
</gene>
<keyword evidence="1" id="KW-1133">Transmembrane helix</keyword>
<evidence type="ECO:0000256" key="1">
    <source>
        <dbReference type="SAM" id="Phobius"/>
    </source>
</evidence>
<dbReference type="AlphaFoldDB" id="I5AY12"/>
<dbReference type="Pfam" id="PF05857">
    <property type="entry name" value="TraX"/>
    <property type="match status" value="1"/>
</dbReference>
<accession>I5AY12</accession>
<feature type="transmembrane region" description="Helical" evidence="1">
    <location>
        <begin position="25"/>
        <end position="42"/>
    </location>
</feature>
<feature type="transmembrane region" description="Helical" evidence="1">
    <location>
        <begin position="103"/>
        <end position="129"/>
    </location>
</feature>
<dbReference type="EMBL" id="CM001488">
    <property type="protein sequence ID" value="EIM62125.1"/>
    <property type="molecule type" value="Genomic_DNA"/>
</dbReference>
<dbReference type="HOGENOM" id="CLU_1432308_0_0_7"/>